<reference evidence="4" key="1">
    <citation type="submission" date="2017-02" db="UniProtKB">
        <authorList>
            <consortium name="WormBaseParasite"/>
        </authorList>
    </citation>
    <scope>IDENTIFICATION</scope>
</reference>
<name>A0A0N4V705_ENTVE</name>
<dbReference type="WBParaSite" id="EVEC_0000605601-mRNA-1">
    <property type="protein sequence ID" value="EVEC_0000605601-mRNA-1"/>
    <property type="gene ID" value="EVEC_0000605601"/>
</dbReference>
<proteinExistence type="predicted"/>
<dbReference type="AlphaFoldDB" id="A0A0N4V705"/>
<evidence type="ECO:0000256" key="1">
    <source>
        <dbReference type="SAM" id="MobiDB-lite"/>
    </source>
</evidence>
<reference evidence="2 3" key="2">
    <citation type="submission" date="2018-10" db="EMBL/GenBank/DDBJ databases">
        <authorList>
            <consortium name="Pathogen Informatics"/>
        </authorList>
    </citation>
    <scope>NUCLEOTIDE SEQUENCE [LARGE SCALE GENOMIC DNA]</scope>
</reference>
<organism evidence="4">
    <name type="scientific">Enterobius vermicularis</name>
    <name type="common">Human pinworm</name>
    <dbReference type="NCBI Taxonomy" id="51028"/>
    <lineage>
        <taxon>Eukaryota</taxon>
        <taxon>Metazoa</taxon>
        <taxon>Ecdysozoa</taxon>
        <taxon>Nematoda</taxon>
        <taxon>Chromadorea</taxon>
        <taxon>Rhabditida</taxon>
        <taxon>Spirurina</taxon>
        <taxon>Oxyuridomorpha</taxon>
        <taxon>Oxyuroidea</taxon>
        <taxon>Oxyuridae</taxon>
        <taxon>Enterobius</taxon>
    </lineage>
</organism>
<gene>
    <name evidence="2" type="ORF">EVEC_LOCUS5667</name>
</gene>
<evidence type="ECO:0000313" key="3">
    <source>
        <dbReference type="Proteomes" id="UP000274131"/>
    </source>
</evidence>
<keyword evidence="3" id="KW-1185">Reference proteome</keyword>
<accession>A0A0N4V705</accession>
<evidence type="ECO:0000313" key="2">
    <source>
        <dbReference type="EMBL" id="VDD90916.1"/>
    </source>
</evidence>
<sequence>MREDKMIKKDKIFDSAHKRADACLDSCQGSTDVANRIRQSYASLKIVCVDQKTGRGSIWKSKGRVKEIREEDGGEKQKSDWAESFFD</sequence>
<feature type="compositionally biased region" description="Basic and acidic residues" evidence="1">
    <location>
        <begin position="64"/>
        <end position="81"/>
    </location>
</feature>
<feature type="region of interest" description="Disordered" evidence="1">
    <location>
        <begin position="64"/>
        <end position="87"/>
    </location>
</feature>
<dbReference type="OrthoDB" id="5845707at2759"/>
<dbReference type="Proteomes" id="UP000274131">
    <property type="component" value="Unassembled WGS sequence"/>
</dbReference>
<evidence type="ECO:0000313" key="4">
    <source>
        <dbReference type="WBParaSite" id="EVEC_0000605601-mRNA-1"/>
    </source>
</evidence>
<protein>
    <submittedName>
        <fullName evidence="4">Lipoprotein</fullName>
    </submittedName>
</protein>
<dbReference type="EMBL" id="UXUI01008232">
    <property type="protein sequence ID" value="VDD90916.1"/>
    <property type="molecule type" value="Genomic_DNA"/>
</dbReference>